<dbReference type="Proteomes" id="UP000266152">
    <property type="component" value="Unassembled WGS sequence"/>
</dbReference>
<dbReference type="STRING" id="5514.A0A395SI17"/>
<feature type="compositionally biased region" description="Polar residues" evidence="7">
    <location>
        <begin position="261"/>
        <end position="280"/>
    </location>
</feature>
<keyword evidence="8" id="KW-0812">Transmembrane</keyword>
<dbReference type="GO" id="GO:0000977">
    <property type="term" value="F:RNA polymerase II transcription regulatory region sequence-specific DNA binding"/>
    <property type="evidence" value="ECO:0007669"/>
    <property type="project" value="TreeGrafter"/>
</dbReference>
<feature type="region of interest" description="Disordered" evidence="7">
    <location>
        <begin position="85"/>
        <end position="181"/>
    </location>
</feature>
<dbReference type="InterPro" id="IPR056751">
    <property type="entry name" value="PAS_13"/>
</dbReference>
<dbReference type="AlphaFoldDB" id="A0A395SI17"/>
<feature type="region of interest" description="Disordered" evidence="7">
    <location>
        <begin position="234"/>
        <end position="299"/>
    </location>
</feature>
<feature type="compositionally biased region" description="Basic and acidic residues" evidence="7">
    <location>
        <begin position="13"/>
        <end position="31"/>
    </location>
</feature>
<dbReference type="EMBL" id="PXOF01000037">
    <property type="protein sequence ID" value="RGP72036.1"/>
    <property type="molecule type" value="Genomic_DNA"/>
</dbReference>
<gene>
    <name evidence="10" type="ORF">FSPOR_2881</name>
</gene>
<keyword evidence="6" id="KW-0469">Meiosis</keyword>
<evidence type="ECO:0000256" key="3">
    <source>
        <dbReference type="ARBA" id="ARBA00023015"/>
    </source>
</evidence>
<feature type="compositionally biased region" description="Polar residues" evidence="7">
    <location>
        <begin position="156"/>
        <end position="181"/>
    </location>
</feature>
<evidence type="ECO:0000256" key="2">
    <source>
        <dbReference type="ARBA" id="ARBA00022723"/>
    </source>
</evidence>
<feature type="compositionally biased region" description="Basic and acidic residues" evidence="7">
    <location>
        <begin position="85"/>
        <end position="96"/>
    </location>
</feature>
<name>A0A395SI17_FUSSP</name>
<evidence type="ECO:0000259" key="9">
    <source>
        <dbReference type="Pfam" id="PF24990"/>
    </source>
</evidence>
<feature type="region of interest" description="Disordered" evidence="7">
    <location>
        <begin position="1"/>
        <end position="48"/>
    </location>
</feature>
<dbReference type="InterPro" id="IPR053045">
    <property type="entry name" value="Zinc_cluster_trans_reg"/>
</dbReference>
<evidence type="ECO:0000256" key="8">
    <source>
        <dbReference type="SAM" id="Phobius"/>
    </source>
</evidence>
<feature type="compositionally biased region" description="Polar residues" evidence="7">
    <location>
        <begin position="121"/>
        <end position="130"/>
    </location>
</feature>
<feature type="compositionally biased region" description="Polar residues" evidence="7">
    <location>
        <begin position="32"/>
        <end position="42"/>
    </location>
</feature>
<reference evidence="10 11" key="1">
    <citation type="journal article" date="2018" name="PLoS Pathog.">
        <title>Evolution of structural diversity of trichothecenes, a family of toxins produced by plant pathogenic and entomopathogenic fungi.</title>
        <authorList>
            <person name="Proctor R.H."/>
            <person name="McCormick S.P."/>
            <person name="Kim H.S."/>
            <person name="Cardoza R.E."/>
            <person name="Stanley A.M."/>
            <person name="Lindo L."/>
            <person name="Kelly A."/>
            <person name="Brown D.W."/>
            <person name="Lee T."/>
            <person name="Vaughan M.M."/>
            <person name="Alexander N.J."/>
            <person name="Busman M."/>
            <person name="Gutierrez S."/>
        </authorList>
    </citation>
    <scope>NUCLEOTIDE SEQUENCE [LARGE SCALE GENOMIC DNA]</scope>
    <source>
        <strain evidence="10 11">NRRL 3299</strain>
    </source>
</reference>
<accession>A0A395SI17</accession>
<organism evidence="10 11">
    <name type="scientific">Fusarium sporotrichioides</name>
    <dbReference type="NCBI Taxonomy" id="5514"/>
    <lineage>
        <taxon>Eukaryota</taxon>
        <taxon>Fungi</taxon>
        <taxon>Dikarya</taxon>
        <taxon>Ascomycota</taxon>
        <taxon>Pezizomycotina</taxon>
        <taxon>Sordariomycetes</taxon>
        <taxon>Hypocreomycetidae</taxon>
        <taxon>Hypocreales</taxon>
        <taxon>Nectriaceae</taxon>
        <taxon>Fusarium</taxon>
    </lineage>
</organism>
<evidence type="ECO:0000313" key="11">
    <source>
        <dbReference type="Proteomes" id="UP000266152"/>
    </source>
</evidence>
<proteinExistence type="predicted"/>
<dbReference type="PANTHER" id="PTHR31986:SF7">
    <property type="entry name" value="REGULATOR OF DRUG SENSITIVITY 2"/>
    <property type="match status" value="1"/>
</dbReference>
<comment type="caution">
    <text evidence="10">The sequence shown here is derived from an EMBL/GenBank/DDBJ whole genome shotgun (WGS) entry which is preliminary data.</text>
</comment>
<keyword evidence="11" id="KW-1185">Reference proteome</keyword>
<evidence type="ECO:0000256" key="6">
    <source>
        <dbReference type="ARBA" id="ARBA00023254"/>
    </source>
</evidence>
<keyword evidence="8" id="KW-0472">Membrane</keyword>
<keyword evidence="3" id="KW-0805">Transcription regulation</keyword>
<evidence type="ECO:0000256" key="4">
    <source>
        <dbReference type="ARBA" id="ARBA00023163"/>
    </source>
</evidence>
<evidence type="ECO:0000256" key="5">
    <source>
        <dbReference type="ARBA" id="ARBA00023242"/>
    </source>
</evidence>
<protein>
    <submittedName>
        <fullName evidence="10">Transcription factor</fullName>
    </submittedName>
</protein>
<dbReference type="GO" id="GO:0051321">
    <property type="term" value="P:meiotic cell cycle"/>
    <property type="evidence" value="ECO:0007669"/>
    <property type="project" value="UniProtKB-KW"/>
</dbReference>
<dbReference type="Pfam" id="PF24990">
    <property type="entry name" value="PAS_13"/>
    <property type="match status" value="1"/>
</dbReference>
<keyword evidence="8" id="KW-1133">Transmembrane helix</keyword>
<evidence type="ECO:0000256" key="1">
    <source>
        <dbReference type="ARBA" id="ARBA00004123"/>
    </source>
</evidence>
<dbReference type="GO" id="GO:0046872">
    <property type="term" value="F:metal ion binding"/>
    <property type="evidence" value="ECO:0007669"/>
    <property type="project" value="UniProtKB-KW"/>
</dbReference>
<keyword evidence="4" id="KW-0804">Transcription</keyword>
<comment type="subcellular location">
    <subcellularLocation>
        <location evidence="1">Nucleus</location>
    </subcellularLocation>
</comment>
<feature type="transmembrane region" description="Helical" evidence="8">
    <location>
        <begin position="50"/>
        <end position="68"/>
    </location>
</feature>
<dbReference type="Pfam" id="PF08631">
    <property type="entry name" value="SPO22"/>
    <property type="match status" value="1"/>
</dbReference>
<feature type="compositionally biased region" description="Low complexity" evidence="7">
    <location>
        <begin position="241"/>
        <end position="254"/>
    </location>
</feature>
<keyword evidence="5" id="KW-0539">Nucleus</keyword>
<dbReference type="GO" id="GO:0005634">
    <property type="term" value="C:nucleus"/>
    <property type="evidence" value="ECO:0007669"/>
    <property type="project" value="UniProtKB-SubCell"/>
</dbReference>
<evidence type="ECO:0000313" key="10">
    <source>
        <dbReference type="EMBL" id="RGP72036.1"/>
    </source>
</evidence>
<evidence type="ECO:0000256" key="7">
    <source>
        <dbReference type="SAM" id="MobiDB-lite"/>
    </source>
</evidence>
<keyword evidence="2" id="KW-0479">Metal-binding</keyword>
<feature type="compositionally biased region" description="Low complexity" evidence="7">
    <location>
        <begin position="99"/>
        <end position="108"/>
    </location>
</feature>
<sequence length="1184" mass="131919">MTDRNAATAAKSAKQEPAKGDDGKAVNRDKSSNTAASGNQKTPAKKRRKVNHGIIGLTGILLQLAYIVEDLPCTRCIKRNIGHLCHDEPRDADSKKAKSVQSSQSIQAPSVVDESDAQSDMARSSISSTMGPPPPTFDTTRQRGSKSFGGVLGQGSPLSIVQPGQASGLQGNELNNGGSSNANQFVGFQDAWMTAQNHFHDMHSYHPNYLIAPEVTHEFNLLNDFLHTSLLDDGGVSSEDQQSSAFKRSSQSQSEMLPRFGNNNNPVSARGPNSMTNMSGSMLPPPPNKEGKNIPRPGSAVPVDKAREYYLQAADPSGNDTPEERMGRVLRAKYDAGLLKPFNYINGYTRLGTYLDSHIAASSKSKIIKTIDSFRPKFREKAQALTDMELVYVEMWFEKQLMDYDRVFASMAVPACCWRRTGEIFRGNKEMAELIGVSVAQLRDGKIALHEILTEESMVRYWEEFGTIAFDPAHETLLTACSLKNPSPESTHPIVKCCFSFMIRRDDHKLVCVESSDLDGALLSMTKAADYIDRLKMAESTTAEDQEQIQRIEAEYFAMRCALSWKQGCLDVAEHMYAKSDNLLQHLGSSSAERLADTFHCIGSELSSKEDHDMALKWLRRALNIINTQGLERLSTEGLEIRMSIHHELIQTLLATGSEDYLGEADNLASQVESEIGDKPIVLHWKLEIIQQSPNEIFDIDTCASILRRMIRSLTLSDPGLGFLLHGIGELRTRGPRLALIWKRLDTDYAKKQYRECQLWCQTALHPIFSNGGETTRGRFSRRFMCCAISCEDADSAHAAFNAMPKSIQDEPLTRYLMFKVALMSWNHELGRQCVEYLSTMPDKSQCQDIIYACVRDAQNAGDRLMALETLKAAVETFDVEGSSTTNLPSIFRCAIRLIHLIEDPQDGHMDEVPELAEDTCSCYPPDLSSDDTSGLTLMTARCHFVIAAALISQARAEDRVDEQLQQYLEARYHISEFDTFFSDHIRNDPKSGIYPDLLAKMSTLFVFDFESAVCLKQWDDSSEVVRKATICKDETMYKAMADCLLRSEAPGNVLYGTMRLIINEIYLLEGFDNKRLAKYIRCLFKAILPLDDRLALQVVEQAVKLAREGSQVQTPFPTDDLDYIVVATFNHAVDISGGGDEALGQRWALKALELAEYMDDGGDMRDSLRERAAEMGLSKGAVL</sequence>
<dbReference type="PANTHER" id="PTHR31986">
    <property type="entry name" value="REGULATOR OF DRUG SENSITIVITY 2"/>
    <property type="match status" value="1"/>
</dbReference>
<dbReference type="InterPro" id="IPR013940">
    <property type="entry name" value="Spo22/ZIP4/TEX11"/>
</dbReference>
<feature type="domain" description="ERT1/acuK family PAS" evidence="9">
    <location>
        <begin position="414"/>
        <end position="500"/>
    </location>
</feature>